<feature type="compositionally biased region" description="Low complexity" evidence="1">
    <location>
        <begin position="28"/>
        <end position="61"/>
    </location>
</feature>
<dbReference type="GeneID" id="126883826"/>
<evidence type="ECO:0008006" key="4">
    <source>
        <dbReference type="Google" id="ProtNLM"/>
    </source>
</evidence>
<organism evidence="2 3">
    <name type="scientific">Diabrotica virgifera virgifera</name>
    <name type="common">western corn rootworm</name>
    <dbReference type="NCBI Taxonomy" id="50390"/>
    <lineage>
        <taxon>Eukaryota</taxon>
        <taxon>Metazoa</taxon>
        <taxon>Ecdysozoa</taxon>
        <taxon>Arthropoda</taxon>
        <taxon>Hexapoda</taxon>
        <taxon>Insecta</taxon>
        <taxon>Pterygota</taxon>
        <taxon>Neoptera</taxon>
        <taxon>Endopterygota</taxon>
        <taxon>Coleoptera</taxon>
        <taxon>Polyphaga</taxon>
        <taxon>Cucujiformia</taxon>
        <taxon>Chrysomeloidea</taxon>
        <taxon>Chrysomelidae</taxon>
        <taxon>Galerucinae</taxon>
        <taxon>Diabroticina</taxon>
        <taxon>Diabroticites</taxon>
        <taxon>Diabrotica</taxon>
    </lineage>
</organism>
<feature type="region of interest" description="Disordered" evidence="1">
    <location>
        <begin position="1"/>
        <end position="88"/>
    </location>
</feature>
<protein>
    <recommendedName>
        <fullName evidence="4">Suppressor protein SRP40-like</fullName>
    </recommendedName>
</protein>
<dbReference type="EnsemblMetazoa" id="XM_050649497.1">
    <property type="protein sequence ID" value="XP_050505454.1"/>
    <property type="gene ID" value="LOC126883826"/>
</dbReference>
<accession>A0ABM5K5K2</accession>
<name>A0ABM5K5K2_DIAVI</name>
<evidence type="ECO:0000256" key="1">
    <source>
        <dbReference type="SAM" id="MobiDB-lite"/>
    </source>
</evidence>
<sequence length="173" mass="18936">MTNDDTCGSGNNNFLETQLPKKAMDKGTSSSSSDSSSSSNSSSSSKSSSSSNTSSDTDNSSQHSKTDTDPYGSDDSIADPPFNPPVIKRQVKITTGNAIKKRKLKIRQTMKRWVGRNFGSLQLGNRQTQRDCEMAEKPIYLPELFKMQTAQKPNPKYCGQLKPFYHPAGIKAS</sequence>
<evidence type="ECO:0000313" key="2">
    <source>
        <dbReference type="EnsemblMetazoa" id="XP_050505454.1"/>
    </source>
</evidence>
<dbReference type="Proteomes" id="UP001652700">
    <property type="component" value="Unplaced"/>
</dbReference>
<proteinExistence type="predicted"/>
<evidence type="ECO:0000313" key="3">
    <source>
        <dbReference type="Proteomes" id="UP001652700"/>
    </source>
</evidence>
<feature type="compositionally biased region" description="Polar residues" evidence="1">
    <location>
        <begin position="1"/>
        <end position="16"/>
    </location>
</feature>
<keyword evidence="3" id="KW-1185">Reference proteome</keyword>
<dbReference type="RefSeq" id="XP_050505454.1">
    <property type="nucleotide sequence ID" value="XM_050649497.1"/>
</dbReference>
<reference evidence="2" key="1">
    <citation type="submission" date="2025-05" db="UniProtKB">
        <authorList>
            <consortium name="EnsemblMetazoa"/>
        </authorList>
    </citation>
    <scope>IDENTIFICATION</scope>
</reference>